<sequence>MYGEARERKIKPRGHPSDPTGKQKALCQVLSQERQKKSNTKARCYRADEFLPSTIMKRRDVAFCLLLLPAFMTQAVYGQRKKGPKPNTLARKNDFQDTICFIDVVFILDSSESSKIVLFDNQKDFVDSLSEKLFQLTPGRSLKYDIKLAALQFSSSVQIDPPLSSWKDLWTFKQRVKSLNLIGQGTFSYYAISNATRLLKREGRKDGVKVALLMTDGIDHPKSPDVQSISEDARTLGISFITVGLSTVVNEAKLRLISGDSSNEPVLLLSDPTLVDKIRERLDALFERKCEHKICECEKGEPGEPGPPGTHGNPGIKGERGPKGNPGEAQKGETGERGPVGIPGYKGDKGERGECGKPGMKGDKGPTGPYGPKGPRGIQGIGGPPGDPGPKGFQGNKGDPGPPGPYGPPGAPGIGQQGVKGERGQEGRTGAPGPTGIGEPGQPGPRGPEGAPGERGLPGEGFPGPKGEKGSEGPIGPQGLQGLSIKGDKGDLGPVGPQGPAGIPGIGSQGEQGIQGPTGPPGPQGPPGQGSPGPKGEVGQIGPTGPRGPMGIGIQGPKGEPGTVGLPGQPGVPGEDGASGKKGEAGLPGTRGPEGMPGKGQPGPKGDEGKKGSKGNQGQRGFPGPEGPKAPCRWVSLNTLGCVVTSALEQNLSECVNHSCVRIPRAAYEHSYSWIPSFRSMSSGFLGHNQGEQGIMGPYGMPGPSIPGPSGPKGDQGGPGMPGLKGEPGLSVRGPKGAQGPRGPVGAPGLKGDGYPGVAGPRGLPGPPGPMGLRGVGDTGAKEEIDDQKLNNLSLYNVNTYTEYMHASGIYEGDEGEPGVRGPPGPSGPRGIGIQGPKGDIGQKGPPGPPGPPGFGSQGIKGEQGPQGFPGSKGTVGLGLPGQKSMENGAMWGGKAKREKPESQDLQENRQDVIFQDSLKLRLCPLNGVQPNLTVTLFPLSRDYKDLKETWDLQKEEIIKLIIEICGCGPKCKETPLELVFVIDSSESVGPENFQIIQSFVKTLADRVALDLGTARIGIINYSHKVEKVASLKQFSSKDNFKLVVDNMQYLGEGTYTATALQAANDMFKEARPGVKKVALVITDGQTDSRDKKKLADVVKDANDSNVEIFVIGVVKKDDPNFEIFHKEMNLIATDTEHVYQFDDFFTLQDFDSYLIQVFGSSSFQPEFGVSEPEVSRSTPKPAKETSKLRQNEATELSVLTEAGNLAIPTTPEVTNTLEPLLSNPEETRTPNPNLLQSEKSLYKDPRCEEALKPGNCGDYVVRWYYDKQVNSCARFWFSGCNGSGNRFHSEKECRETCIKQ</sequence>
<evidence type="ECO:0000256" key="6">
    <source>
        <dbReference type="SAM" id="MobiDB-lite"/>
    </source>
</evidence>
<dbReference type="Pfam" id="PF01391">
    <property type="entry name" value="Collagen"/>
    <property type="match status" value="1"/>
</dbReference>
<feature type="region of interest" description="Disordered" evidence="6">
    <location>
        <begin position="698"/>
        <end position="785"/>
    </location>
</feature>
<dbReference type="InterPro" id="IPR002035">
    <property type="entry name" value="VWF_A"/>
</dbReference>
<evidence type="ECO:0000259" key="8">
    <source>
        <dbReference type="PROSITE" id="PS50234"/>
    </source>
</evidence>
<evidence type="ECO:0000256" key="1">
    <source>
        <dbReference type="ARBA" id="ARBA00004498"/>
    </source>
</evidence>
<dbReference type="PRINTS" id="PR00453">
    <property type="entry name" value="VWFADOMAIN"/>
</dbReference>
<accession>A0ABQ0EUR2</accession>
<evidence type="ECO:0000313" key="10">
    <source>
        <dbReference type="EMBL" id="GAB1290551.1"/>
    </source>
</evidence>
<evidence type="ECO:0000256" key="7">
    <source>
        <dbReference type="SAM" id="Phobius"/>
    </source>
</evidence>
<dbReference type="PROSITE" id="PS50234">
    <property type="entry name" value="VWFA"/>
    <property type="match status" value="2"/>
</dbReference>
<organism evidence="10 11">
    <name type="scientific">Apodemus speciosus</name>
    <name type="common">Large Japanese field mouse</name>
    <dbReference type="NCBI Taxonomy" id="105296"/>
    <lineage>
        <taxon>Eukaryota</taxon>
        <taxon>Metazoa</taxon>
        <taxon>Chordata</taxon>
        <taxon>Craniata</taxon>
        <taxon>Vertebrata</taxon>
        <taxon>Euteleostomi</taxon>
        <taxon>Mammalia</taxon>
        <taxon>Eutheria</taxon>
        <taxon>Euarchontoglires</taxon>
        <taxon>Glires</taxon>
        <taxon>Rodentia</taxon>
        <taxon>Myomorpha</taxon>
        <taxon>Muroidea</taxon>
        <taxon>Muridae</taxon>
        <taxon>Murinae</taxon>
        <taxon>Apodemus</taxon>
    </lineage>
</organism>
<evidence type="ECO:0000256" key="4">
    <source>
        <dbReference type="ARBA" id="ARBA00023119"/>
    </source>
</evidence>
<keyword evidence="2" id="KW-0964">Secreted</keyword>
<feature type="compositionally biased region" description="Basic and acidic residues" evidence="6">
    <location>
        <begin position="899"/>
        <end position="908"/>
    </location>
</feature>
<feature type="region of interest" description="Disordered" evidence="6">
    <location>
        <begin position="297"/>
        <end position="630"/>
    </location>
</feature>
<keyword evidence="5" id="KW-1015">Disulfide bond</keyword>
<dbReference type="InterPro" id="IPR020901">
    <property type="entry name" value="Prtase_inh_Kunz-CS"/>
</dbReference>
<keyword evidence="7" id="KW-1133">Transmembrane helix</keyword>
<reference evidence="10 11" key="1">
    <citation type="submission" date="2024-08" db="EMBL/GenBank/DDBJ databases">
        <title>The draft genome of Apodemus speciosus.</title>
        <authorList>
            <person name="Nabeshima K."/>
            <person name="Suzuki S."/>
            <person name="Onuma M."/>
        </authorList>
    </citation>
    <scope>NUCLEOTIDE SEQUENCE [LARGE SCALE GENOMIC DNA]</scope>
    <source>
        <strain evidence="10">IB14-021</strain>
    </source>
</reference>
<feature type="domain" description="VWFA" evidence="8">
    <location>
        <begin position="978"/>
        <end position="1155"/>
    </location>
</feature>
<evidence type="ECO:0000256" key="5">
    <source>
        <dbReference type="ARBA" id="ARBA00023157"/>
    </source>
</evidence>
<dbReference type="Gene3D" id="4.10.410.10">
    <property type="entry name" value="Pancreatic trypsin inhibitor Kunitz domain"/>
    <property type="match status" value="1"/>
</dbReference>
<feature type="domain" description="BPTI/Kunitz inhibitor" evidence="9">
    <location>
        <begin position="1248"/>
        <end position="1298"/>
    </location>
</feature>
<feature type="region of interest" description="Disordered" evidence="6">
    <location>
        <begin position="1169"/>
        <end position="1191"/>
    </location>
</feature>
<proteinExistence type="predicted"/>
<dbReference type="SMART" id="SM00131">
    <property type="entry name" value="KU"/>
    <property type="match status" value="1"/>
</dbReference>
<keyword evidence="4 10" id="KW-0176">Collagen</keyword>
<feature type="region of interest" description="Disordered" evidence="6">
    <location>
        <begin position="810"/>
        <end position="908"/>
    </location>
</feature>
<evidence type="ECO:0000313" key="11">
    <source>
        <dbReference type="Proteomes" id="UP001623349"/>
    </source>
</evidence>
<evidence type="ECO:0000259" key="9">
    <source>
        <dbReference type="PROSITE" id="PS50279"/>
    </source>
</evidence>
<dbReference type="GO" id="GO:0005581">
    <property type="term" value="C:collagen trimer"/>
    <property type="evidence" value="ECO:0007669"/>
    <property type="project" value="UniProtKB-KW"/>
</dbReference>
<evidence type="ECO:0000256" key="2">
    <source>
        <dbReference type="ARBA" id="ARBA00022530"/>
    </source>
</evidence>
<dbReference type="SUPFAM" id="SSF57362">
    <property type="entry name" value="BPTI-like"/>
    <property type="match status" value="1"/>
</dbReference>
<gene>
    <name evidence="10" type="ORF">APTSU1_000578100</name>
</gene>
<feature type="compositionally biased region" description="Gly residues" evidence="6">
    <location>
        <begin position="714"/>
        <end position="723"/>
    </location>
</feature>
<feature type="compositionally biased region" description="Basic and acidic residues" evidence="6">
    <location>
        <begin position="346"/>
        <end position="364"/>
    </location>
</feature>
<dbReference type="CDD" id="cd01450">
    <property type="entry name" value="vWFA_subfamily_ECM"/>
    <property type="match status" value="2"/>
</dbReference>
<comment type="subcellular location">
    <subcellularLocation>
        <location evidence="1">Secreted</location>
        <location evidence="1">Extracellular space</location>
        <location evidence="1">Extracellular matrix</location>
    </subcellularLocation>
</comment>
<feature type="region of interest" description="Disordered" evidence="6">
    <location>
        <begin position="1211"/>
        <end position="1238"/>
    </location>
</feature>
<dbReference type="InterPro" id="IPR050149">
    <property type="entry name" value="Collagen_superfamily"/>
</dbReference>
<dbReference type="InterPro" id="IPR036880">
    <property type="entry name" value="Kunitz_BPTI_sf"/>
</dbReference>
<feature type="transmembrane region" description="Helical" evidence="7">
    <location>
        <begin position="61"/>
        <end position="77"/>
    </location>
</feature>
<keyword evidence="2" id="KW-0272">Extracellular matrix</keyword>
<dbReference type="PANTHER" id="PTHR24023">
    <property type="entry name" value="COLLAGEN ALPHA"/>
    <property type="match status" value="1"/>
</dbReference>
<dbReference type="Pfam" id="PF00014">
    <property type="entry name" value="Kunitz_BPTI"/>
    <property type="match status" value="1"/>
</dbReference>
<dbReference type="PROSITE" id="PS00280">
    <property type="entry name" value="BPTI_KUNITZ_1"/>
    <property type="match status" value="1"/>
</dbReference>
<keyword evidence="3" id="KW-0677">Repeat</keyword>
<feature type="compositionally biased region" description="Basic and acidic residues" evidence="6">
    <location>
        <begin position="1182"/>
        <end position="1191"/>
    </location>
</feature>
<dbReference type="PANTHER" id="PTHR24023:SF1082">
    <property type="entry name" value="COLLAGEN TRIPLE HELIX REPEAT"/>
    <property type="match status" value="1"/>
</dbReference>
<feature type="compositionally biased region" description="Low complexity" evidence="6">
    <location>
        <begin position="390"/>
        <end position="399"/>
    </location>
</feature>
<keyword evidence="7" id="KW-0812">Transmembrane</keyword>
<dbReference type="Proteomes" id="UP001623349">
    <property type="component" value="Unassembled WGS sequence"/>
</dbReference>
<dbReference type="PROSITE" id="PS50279">
    <property type="entry name" value="BPTI_KUNITZ_2"/>
    <property type="match status" value="1"/>
</dbReference>
<dbReference type="InterPro" id="IPR002223">
    <property type="entry name" value="Kunitz_BPTI"/>
</dbReference>
<dbReference type="SUPFAM" id="SSF53300">
    <property type="entry name" value="vWA-like"/>
    <property type="match status" value="2"/>
</dbReference>
<dbReference type="InterPro" id="IPR008160">
    <property type="entry name" value="Collagen"/>
</dbReference>
<feature type="region of interest" description="Disordered" evidence="6">
    <location>
        <begin position="1"/>
        <end position="24"/>
    </location>
</feature>
<evidence type="ECO:0000256" key="3">
    <source>
        <dbReference type="ARBA" id="ARBA00022737"/>
    </source>
</evidence>
<name>A0ABQ0EUR2_APOSI</name>
<dbReference type="SMART" id="SM00327">
    <property type="entry name" value="VWA"/>
    <property type="match status" value="2"/>
</dbReference>
<protein>
    <submittedName>
        <fullName evidence="10">Collagen alpha-1(XXVIII) chain</fullName>
    </submittedName>
</protein>
<feature type="compositionally biased region" description="Pro residues" evidence="6">
    <location>
        <begin position="400"/>
        <end position="411"/>
    </location>
</feature>
<keyword evidence="11" id="KW-1185">Reference proteome</keyword>
<dbReference type="InterPro" id="IPR036465">
    <property type="entry name" value="vWFA_dom_sf"/>
</dbReference>
<feature type="domain" description="VWFA" evidence="8">
    <location>
        <begin position="103"/>
        <end position="282"/>
    </location>
</feature>
<dbReference type="Pfam" id="PF00092">
    <property type="entry name" value="VWA"/>
    <property type="match status" value="2"/>
</dbReference>
<dbReference type="EMBL" id="BAAFST010000006">
    <property type="protein sequence ID" value="GAB1290551.1"/>
    <property type="molecule type" value="Genomic_DNA"/>
</dbReference>
<keyword evidence="7" id="KW-0472">Membrane</keyword>
<dbReference type="Gene3D" id="3.40.50.410">
    <property type="entry name" value="von Willebrand factor, type A domain"/>
    <property type="match status" value="2"/>
</dbReference>
<comment type="caution">
    <text evidence="10">The sequence shown here is derived from an EMBL/GenBank/DDBJ whole genome shotgun (WGS) entry which is preliminary data.</text>
</comment>